<feature type="compositionally biased region" description="Pro residues" evidence="1">
    <location>
        <begin position="167"/>
        <end position="182"/>
    </location>
</feature>
<dbReference type="GeneID" id="129327232"/>
<dbReference type="Proteomes" id="UP001190640">
    <property type="component" value="Chromosome 4"/>
</dbReference>
<reference evidence="3" key="1">
    <citation type="submission" date="2025-08" db="UniProtKB">
        <authorList>
            <consortium name="RefSeq"/>
        </authorList>
    </citation>
    <scope>IDENTIFICATION</scope>
    <source>
        <tissue evidence="3">Blood</tissue>
    </source>
</reference>
<evidence type="ECO:0000313" key="2">
    <source>
        <dbReference type="Proteomes" id="UP001190640"/>
    </source>
</evidence>
<evidence type="ECO:0000313" key="3">
    <source>
        <dbReference type="RefSeq" id="XP_054831692.1"/>
    </source>
</evidence>
<organism evidence="2 3">
    <name type="scientific">Eublepharis macularius</name>
    <name type="common">Leopard gecko</name>
    <name type="synonym">Cyrtodactylus macularius</name>
    <dbReference type="NCBI Taxonomy" id="481883"/>
    <lineage>
        <taxon>Eukaryota</taxon>
        <taxon>Metazoa</taxon>
        <taxon>Chordata</taxon>
        <taxon>Craniata</taxon>
        <taxon>Vertebrata</taxon>
        <taxon>Euteleostomi</taxon>
        <taxon>Lepidosauria</taxon>
        <taxon>Squamata</taxon>
        <taxon>Bifurcata</taxon>
        <taxon>Gekkota</taxon>
        <taxon>Eublepharidae</taxon>
        <taxon>Eublepharinae</taxon>
        <taxon>Eublepharis</taxon>
    </lineage>
</organism>
<accession>A0AA97KWB9</accession>
<name>A0AA97KWB9_EUBMA</name>
<protein>
    <submittedName>
        <fullName evidence="3">Basic proline-rich protein-like</fullName>
    </submittedName>
</protein>
<sequence length="313" mass="31746">MRSEEAPTFNSPPLPGRAVAKPKGAATATPHQNSSGDGCSSRPRSHCRRSIQTKGPASSVAPKHPRAPLLFANRCAGGAAPTGTGRAGAAASPPAACPPREKLQRRGPGQRACPPAPASNPRPGGSLSRPPAPLGGPSARHNELAASPRLARLARRCQAPQPSLARGPPPPAPPPREQLPPPARRRPREQPLERRGLRGGCRGALPSQDPSERASLSRAEPLPAGPSPAARALQLCPPPSAKSGFPGAPLARPAGAPFPAGCAFAALSNAPPPSGPPPAPRLGPKVPSRVAPSGPLTAPGPPPRTHLLIPARP</sequence>
<dbReference type="RefSeq" id="XP_054831692.1">
    <property type="nucleotide sequence ID" value="XM_054975717.1"/>
</dbReference>
<gene>
    <name evidence="3" type="primary">LOC129327232</name>
</gene>
<keyword evidence="2" id="KW-1185">Reference proteome</keyword>
<proteinExistence type="predicted"/>
<feature type="region of interest" description="Disordered" evidence="1">
    <location>
        <begin position="1"/>
        <end position="313"/>
    </location>
</feature>
<dbReference type="KEGG" id="emc:129327232"/>
<feature type="compositionally biased region" description="Pro residues" evidence="1">
    <location>
        <begin position="270"/>
        <end position="281"/>
    </location>
</feature>
<feature type="compositionally biased region" description="Low complexity" evidence="1">
    <location>
        <begin position="74"/>
        <end position="94"/>
    </location>
</feature>
<dbReference type="AlphaFoldDB" id="A0AA97KWB9"/>
<feature type="compositionally biased region" description="Low complexity" evidence="1">
    <location>
        <begin position="244"/>
        <end position="269"/>
    </location>
</feature>
<evidence type="ECO:0000256" key="1">
    <source>
        <dbReference type="SAM" id="MobiDB-lite"/>
    </source>
</evidence>
<feature type="compositionally biased region" description="Polar residues" evidence="1">
    <location>
        <begin position="29"/>
        <end position="38"/>
    </location>
</feature>